<evidence type="ECO:0000313" key="2">
    <source>
        <dbReference type="EMBL" id="MBW85435.1"/>
    </source>
</evidence>
<protein>
    <submittedName>
        <fullName evidence="2">Uncharacterized protein</fullName>
    </submittedName>
</protein>
<dbReference type="AlphaFoldDB" id="A0A2P2IW27"/>
<accession>A0A2P2IW27</accession>
<keyword evidence="1" id="KW-0472">Membrane</keyword>
<keyword evidence="1" id="KW-1133">Transmembrane helix</keyword>
<organism evidence="2">
    <name type="scientific">Rhizophora mucronata</name>
    <name type="common">Asiatic mangrove</name>
    <dbReference type="NCBI Taxonomy" id="61149"/>
    <lineage>
        <taxon>Eukaryota</taxon>
        <taxon>Viridiplantae</taxon>
        <taxon>Streptophyta</taxon>
        <taxon>Embryophyta</taxon>
        <taxon>Tracheophyta</taxon>
        <taxon>Spermatophyta</taxon>
        <taxon>Magnoliopsida</taxon>
        <taxon>eudicotyledons</taxon>
        <taxon>Gunneridae</taxon>
        <taxon>Pentapetalae</taxon>
        <taxon>rosids</taxon>
        <taxon>fabids</taxon>
        <taxon>Malpighiales</taxon>
        <taxon>Rhizophoraceae</taxon>
        <taxon>Rhizophora</taxon>
    </lineage>
</organism>
<reference evidence="2" key="1">
    <citation type="submission" date="2018-02" db="EMBL/GenBank/DDBJ databases">
        <title>Rhizophora mucronata_Transcriptome.</title>
        <authorList>
            <person name="Meera S.P."/>
            <person name="Sreeshan A."/>
            <person name="Augustine A."/>
        </authorList>
    </citation>
    <scope>NUCLEOTIDE SEQUENCE</scope>
    <source>
        <tissue evidence="2">Leaf</tissue>
    </source>
</reference>
<keyword evidence="1" id="KW-0812">Transmembrane</keyword>
<name>A0A2P2IW27_RHIMU</name>
<sequence>MSCQMKFNKHVTENVILRREKKEPKTQYYKIVNLLSIIFLLLNFIALFGSCFKK</sequence>
<evidence type="ECO:0000256" key="1">
    <source>
        <dbReference type="SAM" id="Phobius"/>
    </source>
</evidence>
<dbReference type="EMBL" id="GGEC01004952">
    <property type="protein sequence ID" value="MBW85435.1"/>
    <property type="molecule type" value="Transcribed_RNA"/>
</dbReference>
<feature type="transmembrane region" description="Helical" evidence="1">
    <location>
        <begin position="28"/>
        <end position="48"/>
    </location>
</feature>
<proteinExistence type="predicted"/>